<evidence type="ECO:0000313" key="1">
    <source>
        <dbReference type="EMBL" id="EKR66698.1"/>
    </source>
</evidence>
<comment type="caution">
    <text evidence="1">The sequence shown here is derived from an EMBL/GenBank/DDBJ whole genome shotgun (WGS) entry which is preliminary data.</text>
</comment>
<protein>
    <submittedName>
        <fullName evidence="1">Uncharacterized protein</fullName>
    </submittedName>
</protein>
<dbReference type="AlphaFoldDB" id="A0A828Z6L5"/>
<proteinExistence type="predicted"/>
<sequence>MIRNKFSILTVDYNSHKKSNHFGNFFTKAFMKRFSFLEKN</sequence>
<name>A0A828Z6L5_9LEPT</name>
<reference evidence="1 2" key="1">
    <citation type="submission" date="2012-10" db="EMBL/GenBank/DDBJ databases">
        <authorList>
            <person name="Harkins D.M."/>
            <person name="Durkin A.S."/>
            <person name="Brinkac L.M."/>
            <person name="Haft D.H."/>
            <person name="Selengut J.D."/>
            <person name="Sanka R."/>
            <person name="DePew J."/>
            <person name="Purushe J."/>
            <person name="Whelen A.C."/>
            <person name="Vinetz J.M."/>
            <person name="Sutton G.G."/>
            <person name="Nierman W.C."/>
            <person name="Fouts D.E."/>
        </authorList>
    </citation>
    <scope>NUCLEOTIDE SEQUENCE [LARGE SCALE GENOMIC DNA]</scope>
    <source>
        <strain evidence="1 2">2006001853</strain>
    </source>
</reference>
<dbReference type="EMBL" id="AFLV02000001">
    <property type="protein sequence ID" value="EKR66698.1"/>
    <property type="molecule type" value="Genomic_DNA"/>
</dbReference>
<evidence type="ECO:0000313" key="2">
    <source>
        <dbReference type="Proteomes" id="UP000001338"/>
    </source>
</evidence>
<organism evidence="1 2">
    <name type="scientific">Leptospira weilii str. 2006001853</name>
    <dbReference type="NCBI Taxonomy" id="1001589"/>
    <lineage>
        <taxon>Bacteria</taxon>
        <taxon>Pseudomonadati</taxon>
        <taxon>Spirochaetota</taxon>
        <taxon>Spirochaetia</taxon>
        <taxon>Leptospirales</taxon>
        <taxon>Leptospiraceae</taxon>
        <taxon>Leptospira</taxon>
    </lineage>
</organism>
<accession>A0A828Z6L5</accession>
<gene>
    <name evidence="1" type="ORF">LEP1GSC036_1441</name>
</gene>
<dbReference type="Proteomes" id="UP000001338">
    <property type="component" value="Unassembled WGS sequence"/>
</dbReference>